<dbReference type="AlphaFoldDB" id="G7WFY2"/>
<keyword evidence="2" id="KW-1133">Transmembrane helix</keyword>
<keyword evidence="2" id="KW-0472">Membrane</keyword>
<dbReference type="KEGG" id="dor:Desor_4055"/>
<reference evidence="4" key="1">
    <citation type="submission" date="2011-11" db="EMBL/GenBank/DDBJ databases">
        <title>Complete sequence of Desulfosporosinus orientis DSM 765.</title>
        <authorList>
            <person name="Lucas S."/>
            <person name="Han J."/>
            <person name="Lapidus A."/>
            <person name="Cheng J.-F."/>
            <person name="Goodwin L."/>
            <person name="Pitluck S."/>
            <person name="Peters L."/>
            <person name="Ovchinnikova G."/>
            <person name="Teshima H."/>
            <person name="Detter J.C."/>
            <person name="Han C."/>
            <person name="Tapia R."/>
            <person name="Land M."/>
            <person name="Hauser L."/>
            <person name="Kyrpides N."/>
            <person name="Ivanova N."/>
            <person name="Pagani I."/>
            <person name="Pester M."/>
            <person name="Spring S."/>
            <person name="Ollivier B."/>
            <person name="Rattei T."/>
            <person name="Klenk H.-P."/>
            <person name="Wagner M."/>
            <person name="Loy A."/>
            <person name="Woyke T."/>
        </authorList>
    </citation>
    <scope>NUCLEOTIDE SEQUENCE [LARGE SCALE GENOMIC DNA]</scope>
    <source>
        <strain evidence="4">ATCC 19365 / DSM 765 / NCIMB 8382 / VKM B-1628</strain>
    </source>
</reference>
<feature type="transmembrane region" description="Helical" evidence="2">
    <location>
        <begin position="5"/>
        <end position="24"/>
    </location>
</feature>
<evidence type="ECO:0000313" key="4">
    <source>
        <dbReference type="Proteomes" id="UP000006346"/>
    </source>
</evidence>
<evidence type="ECO:0000256" key="2">
    <source>
        <dbReference type="SAM" id="Phobius"/>
    </source>
</evidence>
<dbReference type="HOGENOM" id="CLU_1223132_0_0_9"/>
<dbReference type="PATRIC" id="fig|768706.3.peg.4105"/>
<name>G7WFY2_DESOD</name>
<evidence type="ECO:0000256" key="1">
    <source>
        <dbReference type="SAM" id="MobiDB-lite"/>
    </source>
</evidence>
<dbReference type="EMBL" id="CP003108">
    <property type="protein sequence ID" value="AET69497.1"/>
    <property type="molecule type" value="Genomic_DNA"/>
</dbReference>
<evidence type="ECO:0000313" key="3">
    <source>
        <dbReference type="EMBL" id="AET69497.1"/>
    </source>
</evidence>
<organism evidence="3 4">
    <name type="scientific">Desulfosporosinus orientis (strain ATCC 19365 / DSM 765 / NCIMB 8382 / VKM B-1628 / Singapore I)</name>
    <name type="common">Desulfotomaculum orientis</name>
    <dbReference type="NCBI Taxonomy" id="768706"/>
    <lineage>
        <taxon>Bacteria</taxon>
        <taxon>Bacillati</taxon>
        <taxon>Bacillota</taxon>
        <taxon>Clostridia</taxon>
        <taxon>Eubacteriales</taxon>
        <taxon>Desulfitobacteriaceae</taxon>
        <taxon>Desulfosporosinus</taxon>
    </lineage>
</organism>
<dbReference type="OrthoDB" id="1795755at2"/>
<protein>
    <submittedName>
        <fullName evidence="3">Uncharacterized protein</fullName>
    </submittedName>
</protein>
<feature type="region of interest" description="Disordered" evidence="1">
    <location>
        <begin position="53"/>
        <end position="110"/>
    </location>
</feature>
<dbReference type="eggNOG" id="ENOG50334UB">
    <property type="taxonomic scope" value="Bacteria"/>
</dbReference>
<sequence>MRNKILKISVGIIIVAALGGFWGYNHYFKPDPEIQQELTNQFGSDFFNSFDYENEGGDSESVSDPQEKDPVTGLADASATKGNLSVDNPRTLSGNQQSSPSTTGKGTEVKPQITQQTIINKYQPKFDYLQNVALSRLDTLYSAAVQEYKQSKKAGTLKRSEFVQKYIQAGTMLEANVDSQFYSTLNAMKSDLIANNLSTDIISDTEKVYEKTKSSKRSQLLAKINK</sequence>
<proteinExistence type="predicted"/>
<gene>
    <name evidence="3" type="ordered locus">Desor_4055</name>
</gene>
<accession>G7WFY2</accession>
<dbReference type="STRING" id="768706.Desor_4055"/>
<feature type="compositionally biased region" description="Polar residues" evidence="1">
    <location>
        <begin position="80"/>
        <end position="105"/>
    </location>
</feature>
<keyword evidence="2" id="KW-0812">Transmembrane</keyword>
<dbReference type="Proteomes" id="UP000006346">
    <property type="component" value="Chromosome"/>
</dbReference>
<keyword evidence="4" id="KW-1185">Reference proteome</keyword>
<dbReference type="RefSeq" id="WP_014186304.1">
    <property type="nucleotide sequence ID" value="NC_016584.1"/>
</dbReference>
<reference evidence="3 4" key="2">
    <citation type="journal article" date="2012" name="J. Bacteriol.">
        <title>Complete genome sequences of Desulfosporosinus orientis DSM765T, Desulfosporosinus youngiae DSM17734T, Desulfosporosinus meridiei DSM13257T, and Desulfosporosinus acidiphilus DSM22704T.</title>
        <authorList>
            <person name="Pester M."/>
            <person name="Brambilla E."/>
            <person name="Alazard D."/>
            <person name="Rattei T."/>
            <person name="Weinmaier T."/>
            <person name="Han J."/>
            <person name="Lucas S."/>
            <person name="Lapidus A."/>
            <person name="Cheng J.F."/>
            <person name="Goodwin L."/>
            <person name="Pitluck S."/>
            <person name="Peters L."/>
            <person name="Ovchinnikova G."/>
            <person name="Teshima H."/>
            <person name="Detter J.C."/>
            <person name="Han C.S."/>
            <person name="Tapia R."/>
            <person name="Land M.L."/>
            <person name="Hauser L."/>
            <person name="Kyrpides N.C."/>
            <person name="Ivanova N.N."/>
            <person name="Pagani I."/>
            <person name="Huntmann M."/>
            <person name="Wei C.L."/>
            <person name="Davenport K.W."/>
            <person name="Daligault H."/>
            <person name="Chain P.S."/>
            <person name="Chen A."/>
            <person name="Mavromatis K."/>
            <person name="Markowitz V."/>
            <person name="Szeto E."/>
            <person name="Mikhailova N."/>
            <person name="Pati A."/>
            <person name="Wagner M."/>
            <person name="Woyke T."/>
            <person name="Ollivier B."/>
            <person name="Klenk H.P."/>
            <person name="Spring S."/>
            <person name="Loy A."/>
        </authorList>
    </citation>
    <scope>NUCLEOTIDE SEQUENCE [LARGE SCALE GENOMIC DNA]</scope>
    <source>
        <strain evidence="4">ATCC 19365 / DSM 765 / NCIMB 8382 / VKM B-1628</strain>
    </source>
</reference>